<dbReference type="GO" id="GO:0030313">
    <property type="term" value="C:cell envelope"/>
    <property type="evidence" value="ECO:0007669"/>
    <property type="project" value="UniProtKB-SubCell"/>
</dbReference>
<protein>
    <submittedName>
        <fullName evidence="9">Cytochrome c-type biogenesis protein</fullName>
    </submittedName>
</protein>
<proteinExistence type="predicted"/>
<keyword evidence="4 5" id="KW-0802">TPR repeat</keyword>
<dbReference type="NCBIfam" id="TIGR03142">
    <property type="entry name" value="cytochro_ccmI"/>
    <property type="match status" value="1"/>
</dbReference>
<dbReference type="PANTHER" id="PTHR47870">
    <property type="entry name" value="CYTOCHROME C-TYPE BIOGENESIS PROTEIN CCMH"/>
    <property type="match status" value="1"/>
</dbReference>
<dbReference type="PROSITE" id="PS50005">
    <property type="entry name" value="TPR"/>
    <property type="match status" value="1"/>
</dbReference>
<keyword evidence="6" id="KW-0472">Membrane</keyword>
<dbReference type="RefSeq" id="WP_060585024.1">
    <property type="nucleotide sequence ID" value="NZ_CP013067.1"/>
</dbReference>
<dbReference type="PATRIC" id="fig|652.5.peg.1460"/>
<dbReference type="EMBL" id="CP013067">
    <property type="protein sequence ID" value="ALP42632.1"/>
    <property type="molecule type" value="Genomic_DNA"/>
</dbReference>
<organism evidence="9 10">
    <name type="scientific">Aeromonas schubertii</name>
    <dbReference type="NCBI Taxonomy" id="652"/>
    <lineage>
        <taxon>Bacteria</taxon>
        <taxon>Pseudomonadati</taxon>
        <taxon>Pseudomonadota</taxon>
        <taxon>Gammaproteobacteria</taxon>
        <taxon>Aeromonadales</taxon>
        <taxon>Aeromonadaceae</taxon>
        <taxon>Aeromonas</taxon>
    </lineage>
</organism>
<evidence type="ECO:0000256" key="3">
    <source>
        <dbReference type="ARBA" id="ARBA00022748"/>
    </source>
</evidence>
<dbReference type="InterPro" id="IPR017560">
    <property type="entry name" value="Cyt_c_biogenesis_CcmI"/>
</dbReference>
<feature type="domain" description="Cytochrome c-type biogenesis protein H Ig-like" evidence="7">
    <location>
        <begin position="307"/>
        <end position="408"/>
    </location>
</feature>
<keyword evidence="6" id="KW-1133">Transmembrane helix</keyword>
<reference evidence="9 10" key="2">
    <citation type="journal article" date="2016" name="Genome Announc.">
        <title>Complete Genome Sequence of the Highly Virulent Aeromonas schubertii Strain WL1483, Isolated from Diseased Snakehead Fish (Channa argus) in China.</title>
        <authorList>
            <person name="Liu L."/>
            <person name="Li N."/>
            <person name="Zhang D."/>
            <person name="Fu X."/>
            <person name="Shi C."/>
            <person name="Lin Q."/>
            <person name="Hao G."/>
        </authorList>
    </citation>
    <scope>NUCLEOTIDE SEQUENCE [LARGE SCALE GENOMIC DNA]</scope>
    <source>
        <strain evidence="9 10">WL1483</strain>
    </source>
</reference>
<evidence type="ECO:0000256" key="6">
    <source>
        <dbReference type="SAM" id="Phobius"/>
    </source>
</evidence>
<sequence length="415" mass="45736">MIGFWIAALALVALAATALILPLWQGGGEQGLTRTELNKRLYRRRLTELGEEREQGLLGEEPETELELKRSLLDDIPDVEQGARNGRSLLWLPGVLVLLVVSIGLYLQLGAWREVKVWQESAARLGELSNRILVERDANVTEQDLQAFILALRTKLQSDGEDYRGWLLLGRLLLDGQDPESALQALDKAHRLSPDPALVVVPYAQALMMNGDEARAETLLKEAIARDPKNLEALSVYAFMALQKEDYPTALQRWQSMLPLMEPGSPRYQMIERSIDFARQKMTLRGQSEVMHGTSQQEVATGLRFPVTVTLAEGVTVPPQGFLFVFAVVPNGPPMPIAVQRIANPGFPLKVTLSDSDAMMQGGKLADYPALQFKARLSPSGNVMEKSGAFEGLSEPVNTQAPLPASIDIRIANPL</sequence>
<evidence type="ECO:0000256" key="4">
    <source>
        <dbReference type="ARBA" id="ARBA00022803"/>
    </source>
</evidence>
<dbReference type="AlphaFoldDB" id="A0A0S2SLM1"/>
<evidence type="ECO:0000313" key="9">
    <source>
        <dbReference type="EMBL" id="ALP42632.1"/>
    </source>
</evidence>
<keyword evidence="6" id="KW-0812">Transmembrane</keyword>
<evidence type="ECO:0000256" key="2">
    <source>
        <dbReference type="ARBA" id="ARBA00022737"/>
    </source>
</evidence>
<dbReference type="Gene3D" id="1.25.40.10">
    <property type="entry name" value="Tetratricopeptide repeat domain"/>
    <property type="match status" value="1"/>
</dbReference>
<dbReference type="SUPFAM" id="SSF48452">
    <property type="entry name" value="TPR-like"/>
    <property type="match status" value="1"/>
</dbReference>
<name>A0A0S2SLM1_9GAMM</name>
<dbReference type="GO" id="GO:0017004">
    <property type="term" value="P:cytochrome complex assembly"/>
    <property type="evidence" value="ECO:0007669"/>
    <property type="project" value="UniProtKB-KW"/>
</dbReference>
<dbReference type="Pfam" id="PF23892">
    <property type="entry name" value="Ig_CycH"/>
    <property type="match status" value="1"/>
</dbReference>
<dbReference type="Proteomes" id="UP000058114">
    <property type="component" value="Chromosome"/>
</dbReference>
<evidence type="ECO:0000256" key="1">
    <source>
        <dbReference type="ARBA" id="ARBA00004196"/>
    </source>
</evidence>
<dbReference type="InterPro" id="IPR051263">
    <property type="entry name" value="C-type_cytochrome_biogenesis"/>
</dbReference>
<keyword evidence="2" id="KW-0677">Repeat</keyword>
<dbReference type="KEGG" id="asr:WL1483_3213"/>
<dbReference type="InterPro" id="IPR056412">
    <property type="entry name" value="Ig_CycH"/>
</dbReference>
<gene>
    <name evidence="9" type="ORF">WL1483_3213</name>
</gene>
<evidence type="ECO:0000259" key="8">
    <source>
        <dbReference type="Pfam" id="PF23914"/>
    </source>
</evidence>
<dbReference type="InterPro" id="IPR011990">
    <property type="entry name" value="TPR-like_helical_dom_sf"/>
</dbReference>
<dbReference type="PANTHER" id="PTHR47870:SF1">
    <property type="entry name" value="CYTOCHROME C-TYPE BIOGENESIS PROTEIN CCMH"/>
    <property type="match status" value="1"/>
</dbReference>
<reference evidence="10" key="1">
    <citation type="submission" date="2015-10" db="EMBL/GenBank/DDBJ databases">
        <title>Complete Genome Sequence of Aeromonas schubertii strain WL1483.</title>
        <authorList>
            <person name="Liu L."/>
        </authorList>
    </citation>
    <scope>NUCLEOTIDE SEQUENCE [LARGE SCALE GENOMIC DNA]</scope>
    <source>
        <strain evidence="10">WL1483</strain>
    </source>
</reference>
<accession>A0A0S2SLM1</accession>
<feature type="transmembrane region" description="Helical" evidence="6">
    <location>
        <begin position="89"/>
        <end position="109"/>
    </location>
</feature>
<keyword evidence="3" id="KW-0201">Cytochrome c-type biogenesis</keyword>
<evidence type="ECO:0000313" key="10">
    <source>
        <dbReference type="Proteomes" id="UP000058114"/>
    </source>
</evidence>
<dbReference type="InterPro" id="IPR019734">
    <property type="entry name" value="TPR_rpt"/>
</dbReference>
<dbReference type="InterPro" id="IPR056413">
    <property type="entry name" value="TPR_CcmH_CycH"/>
</dbReference>
<dbReference type="Pfam" id="PF23914">
    <property type="entry name" value="TPR_CcmH_CycH"/>
    <property type="match status" value="1"/>
</dbReference>
<comment type="subcellular location">
    <subcellularLocation>
        <location evidence="1">Cell envelope</location>
    </subcellularLocation>
</comment>
<feature type="repeat" description="TPR" evidence="5">
    <location>
        <begin position="163"/>
        <end position="196"/>
    </location>
</feature>
<evidence type="ECO:0000256" key="5">
    <source>
        <dbReference type="PROSITE-ProRule" id="PRU00339"/>
    </source>
</evidence>
<evidence type="ECO:0000259" key="7">
    <source>
        <dbReference type="Pfam" id="PF23892"/>
    </source>
</evidence>
<feature type="domain" description="Cytochrome c-type biogenesis protein H TPR" evidence="8">
    <location>
        <begin position="114"/>
        <end position="268"/>
    </location>
</feature>